<sequence length="87" mass="10008">MGKLNPYNLQMQITSMFEQGQSFFATTKVQDWLKERNQNPADYDIIFHKKPAPPGSKQVMVVEIELKRKDGQPVDSWLQEQANLQAG</sequence>
<proteinExistence type="predicted"/>
<comment type="caution">
    <text evidence="1">The sequence shown here is derived from an EMBL/GenBank/DDBJ whole genome shotgun (WGS) entry which is preliminary data.</text>
</comment>
<reference evidence="1" key="1">
    <citation type="submission" date="2020-10" db="EMBL/GenBank/DDBJ databases">
        <authorList>
            <person name="Castelo-Branco R."/>
            <person name="Eusebio N."/>
            <person name="Adriana R."/>
            <person name="Vieira A."/>
            <person name="Brugerolle De Fraissinette N."/>
            <person name="Rezende De Castro R."/>
            <person name="Schneider M.P."/>
            <person name="Vasconcelos V."/>
            <person name="Leao P.N."/>
        </authorList>
    </citation>
    <scope>NUCLEOTIDE SEQUENCE</scope>
    <source>
        <strain evidence="1">LEGE 06105</strain>
    </source>
</reference>
<dbReference type="Proteomes" id="UP000620559">
    <property type="component" value="Unassembled WGS sequence"/>
</dbReference>
<dbReference type="RefSeq" id="WP_193916755.1">
    <property type="nucleotide sequence ID" value="NZ_JADEWL010000005.1"/>
</dbReference>
<evidence type="ECO:0000313" key="2">
    <source>
        <dbReference type="Proteomes" id="UP000620559"/>
    </source>
</evidence>
<dbReference type="EMBL" id="JADEWL010000005">
    <property type="protein sequence ID" value="MBE9211622.1"/>
    <property type="molecule type" value="Genomic_DNA"/>
</dbReference>
<keyword evidence="2" id="KW-1185">Reference proteome</keyword>
<protein>
    <submittedName>
        <fullName evidence="1">Uncharacterized protein</fullName>
    </submittedName>
</protein>
<organism evidence="1 2">
    <name type="scientific">Plectonema cf. radiosum LEGE 06105</name>
    <dbReference type="NCBI Taxonomy" id="945769"/>
    <lineage>
        <taxon>Bacteria</taxon>
        <taxon>Bacillati</taxon>
        <taxon>Cyanobacteriota</taxon>
        <taxon>Cyanophyceae</taxon>
        <taxon>Oscillatoriophycideae</taxon>
        <taxon>Oscillatoriales</taxon>
        <taxon>Microcoleaceae</taxon>
        <taxon>Plectonema</taxon>
    </lineage>
</organism>
<gene>
    <name evidence="1" type="ORF">IQ247_02635</name>
</gene>
<name>A0A8J7EZB5_9CYAN</name>
<evidence type="ECO:0000313" key="1">
    <source>
        <dbReference type="EMBL" id="MBE9211622.1"/>
    </source>
</evidence>
<accession>A0A8J7EZB5</accession>
<dbReference type="AlphaFoldDB" id="A0A8J7EZB5"/>